<evidence type="ECO:0008006" key="6">
    <source>
        <dbReference type="Google" id="ProtNLM"/>
    </source>
</evidence>
<feature type="transmembrane region" description="Helical" evidence="2">
    <location>
        <begin position="64"/>
        <end position="80"/>
    </location>
</feature>
<evidence type="ECO:0000256" key="1">
    <source>
        <dbReference type="SAM" id="MobiDB-lite"/>
    </source>
</evidence>
<proteinExistence type="predicted"/>
<protein>
    <recommendedName>
        <fullName evidence="6">MYXO-CTERM domain-containing protein</fullName>
    </recommendedName>
</protein>
<accession>A0A918EL35</accession>
<gene>
    <name evidence="4" type="ORF">GCM10010249_31450</name>
</gene>
<dbReference type="NCBIfam" id="NF041742">
    <property type="entry name" value="WGxxGxxG_fam"/>
    <property type="match status" value="1"/>
</dbReference>
<reference evidence="4" key="2">
    <citation type="submission" date="2020-09" db="EMBL/GenBank/DDBJ databases">
        <authorList>
            <person name="Sun Q."/>
            <person name="Ohkuma M."/>
        </authorList>
    </citation>
    <scope>NUCLEOTIDE SEQUENCE</scope>
    <source>
        <strain evidence="4">JCM 4335</strain>
    </source>
</reference>
<feature type="signal peptide" evidence="3">
    <location>
        <begin position="1"/>
        <end position="30"/>
    </location>
</feature>
<feature type="chain" id="PRO_5037550831" description="MYXO-CTERM domain-containing protein" evidence="3">
    <location>
        <begin position="31"/>
        <end position="109"/>
    </location>
</feature>
<evidence type="ECO:0000256" key="3">
    <source>
        <dbReference type="SAM" id="SignalP"/>
    </source>
</evidence>
<sequence length="109" mass="10651">MTGRGGAARRTATGALLAAALLTGPAAATAAAQAPAAAHTSAVRAAPVLVTAEVDRDKDDDNGGWGLWGLAGLLGLLGLIPRRSKTHGTGNHRGSSPGTGGGAHPTDRI</sequence>
<keyword evidence="2" id="KW-1133">Transmembrane helix</keyword>
<feature type="compositionally biased region" description="Polar residues" evidence="1">
    <location>
        <begin position="87"/>
        <end position="96"/>
    </location>
</feature>
<keyword evidence="2" id="KW-0812">Transmembrane</keyword>
<evidence type="ECO:0000313" key="5">
    <source>
        <dbReference type="Proteomes" id="UP000654123"/>
    </source>
</evidence>
<dbReference type="RefSeq" id="WP_229840479.1">
    <property type="nucleotide sequence ID" value="NZ_BMSV01000006.1"/>
</dbReference>
<keyword evidence="5" id="KW-1185">Reference proteome</keyword>
<dbReference type="Proteomes" id="UP000654123">
    <property type="component" value="Unassembled WGS sequence"/>
</dbReference>
<reference evidence="4" key="1">
    <citation type="journal article" date="2014" name="Int. J. Syst. Evol. Microbiol.">
        <title>Complete genome sequence of Corynebacterium casei LMG S-19264T (=DSM 44701T), isolated from a smear-ripened cheese.</title>
        <authorList>
            <consortium name="US DOE Joint Genome Institute (JGI-PGF)"/>
            <person name="Walter F."/>
            <person name="Albersmeier A."/>
            <person name="Kalinowski J."/>
            <person name="Ruckert C."/>
        </authorList>
    </citation>
    <scope>NUCLEOTIDE SEQUENCE</scope>
    <source>
        <strain evidence="4">JCM 4335</strain>
    </source>
</reference>
<keyword evidence="3" id="KW-0732">Signal</keyword>
<dbReference type="AlphaFoldDB" id="A0A918EL35"/>
<keyword evidence="2" id="KW-0472">Membrane</keyword>
<name>A0A918EL35_9ACTN</name>
<evidence type="ECO:0000313" key="4">
    <source>
        <dbReference type="EMBL" id="GGQ10700.1"/>
    </source>
</evidence>
<dbReference type="EMBL" id="BMSV01000006">
    <property type="protein sequence ID" value="GGQ10700.1"/>
    <property type="molecule type" value="Genomic_DNA"/>
</dbReference>
<comment type="caution">
    <text evidence="4">The sequence shown here is derived from an EMBL/GenBank/DDBJ whole genome shotgun (WGS) entry which is preliminary data.</text>
</comment>
<evidence type="ECO:0000256" key="2">
    <source>
        <dbReference type="SAM" id="Phobius"/>
    </source>
</evidence>
<feature type="region of interest" description="Disordered" evidence="1">
    <location>
        <begin position="82"/>
        <end position="109"/>
    </location>
</feature>
<organism evidence="4 5">
    <name type="scientific">Streptomyces roseolilacinus</name>
    <dbReference type="NCBI Taxonomy" id="66904"/>
    <lineage>
        <taxon>Bacteria</taxon>
        <taxon>Bacillati</taxon>
        <taxon>Actinomycetota</taxon>
        <taxon>Actinomycetes</taxon>
        <taxon>Kitasatosporales</taxon>
        <taxon>Streptomycetaceae</taxon>
        <taxon>Streptomyces</taxon>
    </lineage>
</organism>